<evidence type="ECO:0000256" key="2">
    <source>
        <dbReference type="ARBA" id="ARBA00023125"/>
    </source>
</evidence>
<evidence type="ECO:0000313" key="5">
    <source>
        <dbReference type="EMBL" id="SDI02266.1"/>
    </source>
</evidence>
<evidence type="ECO:0000313" key="6">
    <source>
        <dbReference type="Proteomes" id="UP000183255"/>
    </source>
</evidence>
<dbReference type="GO" id="GO:0003677">
    <property type="term" value="F:DNA binding"/>
    <property type="evidence" value="ECO:0007669"/>
    <property type="project" value="UniProtKB-KW"/>
</dbReference>
<dbReference type="InterPro" id="IPR051011">
    <property type="entry name" value="Metal_resp_trans_reg"/>
</dbReference>
<dbReference type="PANTHER" id="PTHR43132">
    <property type="entry name" value="ARSENICAL RESISTANCE OPERON REPRESSOR ARSR-RELATED"/>
    <property type="match status" value="1"/>
</dbReference>
<dbReference type="InterPro" id="IPR011991">
    <property type="entry name" value="ArsR-like_HTH"/>
</dbReference>
<feature type="domain" description="HTH arsR-type" evidence="4">
    <location>
        <begin position="3"/>
        <end position="96"/>
    </location>
</feature>
<dbReference type="InterPro" id="IPR036390">
    <property type="entry name" value="WH_DNA-bd_sf"/>
</dbReference>
<dbReference type="RefSeq" id="WP_031573624.1">
    <property type="nucleotide sequence ID" value="NZ_FNDZ01000001.1"/>
</dbReference>
<name>A0A1G8H6L7_9CLOT</name>
<protein>
    <submittedName>
        <fullName evidence="5">ArsR family transcriptional regulator</fullName>
    </submittedName>
</protein>
<dbReference type="AlphaFoldDB" id="A0A1G8H6L7"/>
<evidence type="ECO:0000256" key="1">
    <source>
        <dbReference type="ARBA" id="ARBA00023015"/>
    </source>
</evidence>
<dbReference type="EMBL" id="FNDZ01000001">
    <property type="protein sequence ID" value="SDI02266.1"/>
    <property type="molecule type" value="Genomic_DNA"/>
</dbReference>
<dbReference type="Pfam" id="PF12840">
    <property type="entry name" value="HTH_20"/>
    <property type="match status" value="1"/>
</dbReference>
<evidence type="ECO:0000256" key="3">
    <source>
        <dbReference type="ARBA" id="ARBA00023163"/>
    </source>
</evidence>
<dbReference type="PANTHER" id="PTHR43132:SF2">
    <property type="entry name" value="ARSENICAL RESISTANCE OPERON REPRESSOR ARSR-RELATED"/>
    <property type="match status" value="1"/>
</dbReference>
<dbReference type="Gene3D" id="1.10.10.10">
    <property type="entry name" value="Winged helix-like DNA-binding domain superfamily/Winged helix DNA-binding domain"/>
    <property type="match status" value="1"/>
</dbReference>
<dbReference type="SUPFAM" id="SSF46785">
    <property type="entry name" value="Winged helix' DNA-binding domain"/>
    <property type="match status" value="1"/>
</dbReference>
<sequence length="96" mass="10678">MENNIAKFTNAAELLKILGHPVRLCILKGILTTGGCNVTHMTDCLNLPQSTISQHIQKLKSAGIIEGERKGLEITYKLVHDKARQIIESIELQEDK</sequence>
<reference evidence="5 6" key="1">
    <citation type="submission" date="2016-10" db="EMBL/GenBank/DDBJ databases">
        <authorList>
            <person name="de Groot N.N."/>
        </authorList>
    </citation>
    <scope>NUCLEOTIDE SEQUENCE [LARGE SCALE GENOMIC DNA]</scope>
    <source>
        <strain evidence="5 6">CGMCC 1.5058</strain>
    </source>
</reference>
<organism evidence="5 6">
    <name type="scientific">Proteiniclasticum ruminis</name>
    <dbReference type="NCBI Taxonomy" id="398199"/>
    <lineage>
        <taxon>Bacteria</taxon>
        <taxon>Bacillati</taxon>
        <taxon>Bacillota</taxon>
        <taxon>Clostridia</taxon>
        <taxon>Eubacteriales</taxon>
        <taxon>Clostridiaceae</taxon>
        <taxon>Proteiniclasticum</taxon>
    </lineage>
</organism>
<dbReference type="PRINTS" id="PR00778">
    <property type="entry name" value="HTHARSR"/>
</dbReference>
<dbReference type="GO" id="GO:0003700">
    <property type="term" value="F:DNA-binding transcription factor activity"/>
    <property type="evidence" value="ECO:0007669"/>
    <property type="project" value="InterPro"/>
</dbReference>
<keyword evidence="1" id="KW-0805">Transcription regulation</keyword>
<dbReference type="SMART" id="SM00418">
    <property type="entry name" value="HTH_ARSR"/>
    <property type="match status" value="1"/>
</dbReference>
<keyword evidence="3" id="KW-0804">Transcription</keyword>
<dbReference type="Proteomes" id="UP000183255">
    <property type="component" value="Unassembled WGS sequence"/>
</dbReference>
<gene>
    <name evidence="5" type="ORF">SAMN05421804_101490</name>
</gene>
<dbReference type="NCBIfam" id="NF033788">
    <property type="entry name" value="HTH_metalloreg"/>
    <property type="match status" value="1"/>
</dbReference>
<evidence type="ECO:0000259" key="4">
    <source>
        <dbReference type="PROSITE" id="PS50987"/>
    </source>
</evidence>
<dbReference type="InterPro" id="IPR001845">
    <property type="entry name" value="HTH_ArsR_DNA-bd_dom"/>
</dbReference>
<dbReference type="InterPro" id="IPR036388">
    <property type="entry name" value="WH-like_DNA-bd_sf"/>
</dbReference>
<keyword evidence="2" id="KW-0238">DNA-binding</keyword>
<accession>A0A1G8H6L7</accession>
<dbReference type="CDD" id="cd00090">
    <property type="entry name" value="HTH_ARSR"/>
    <property type="match status" value="1"/>
</dbReference>
<proteinExistence type="predicted"/>
<dbReference type="PROSITE" id="PS50987">
    <property type="entry name" value="HTH_ARSR_2"/>
    <property type="match status" value="1"/>
</dbReference>